<dbReference type="Gene3D" id="3.10.450.10">
    <property type="match status" value="2"/>
</dbReference>
<evidence type="ECO:0000313" key="14">
    <source>
        <dbReference type="Proteomes" id="UP000694844"/>
    </source>
</evidence>
<evidence type="ECO:0000259" key="12">
    <source>
        <dbReference type="SMART" id="SM00645"/>
    </source>
</evidence>
<dbReference type="GO" id="GO:0004869">
    <property type="term" value="F:cysteine-type endopeptidase inhibitor activity"/>
    <property type="evidence" value="ECO:0007669"/>
    <property type="project" value="InterPro"/>
</dbReference>
<feature type="chain" id="PRO_5034571439" evidence="10">
    <location>
        <begin position="17"/>
        <end position="788"/>
    </location>
</feature>
<evidence type="ECO:0000256" key="9">
    <source>
        <dbReference type="SAM" id="MobiDB-lite"/>
    </source>
</evidence>
<dbReference type="InterPro" id="IPR013201">
    <property type="entry name" value="Prot_inhib_I29"/>
</dbReference>
<dbReference type="GO" id="GO:0008234">
    <property type="term" value="F:cysteine-type peptidase activity"/>
    <property type="evidence" value="ECO:0007669"/>
    <property type="project" value="UniProtKB-KW"/>
</dbReference>
<dbReference type="Gene3D" id="3.90.70.10">
    <property type="entry name" value="Cysteine proteinases"/>
    <property type="match status" value="1"/>
</dbReference>
<evidence type="ECO:0000259" key="11">
    <source>
        <dbReference type="SMART" id="SM00043"/>
    </source>
</evidence>
<comment type="similarity">
    <text evidence="1">Belongs to the peptidase C1 family.</text>
</comment>
<dbReference type="CDD" id="cd00042">
    <property type="entry name" value="CY"/>
    <property type="match status" value="2"/>
</dbReference>
<dbReference type="AlphaFoldDB" id="A0A8B8DUZ1"/>
<dbReference type="PROSITE" id="PS00639">
    <property type="entry name" value="THIOL_PROTEASE_HIS"/>
    <property type="match status" value="1"/>
</dbReference>
<dbReference type="Pfam" id="PF00031">
    <property type="entry name" value="Cystatin"/>
    <property type="match status" value="2"/>
</dbReference>
<accession>A0A8B8DUZ1</accession>
<evidence type="ECO:0000256" key="2">
    <source>
        <dbReference type="ARBA" id="ARBA00022670"/>
    </source>
</evidence>
<dbReference type="PRINTS" id="PR00705">
    <property type="entry name" value="PAPAIN"/>
</dbReference>
<evidence type="ECO:0000256" key="7">
    <source>
        <dbReference type="ARBA" id="ARBA00023157"/>
    </source>
</evidence>
<evidence type="ECO:0000259" key="13">
    <source>
        <dbReference type="SMART" id="SM00848"/>
    </source>
</evidence>
<evidence type="ECO:0000256" key="5">
    <source>
        <dbReference type="ARBA" id="ARBA00022807"/>
    </source>
</evidence>
<dbReference type="GO" id="GO:0006508">
    <property type="term" value="P:proteolysis"/>
    <property type="evidence" value="ECO:0007669"/>
    <property type="project" value="UniProtKB-KW"/>
</dbReference>
<sequence length="788" mass="86296">MRTLILLSCVLAYVAAECMPGGYCPLQNPESNLMLQEIVQFALTTYAAKTNSVCDTTYKIRHAETQVVAGLNYKMTVEATCGGEKTVCDFVVFDQSWTKTRELTSDHCSTGHRRLAMVGGMSHADTTSAQFQDAMKYVASQVDLQSNGLYRSSPVHYSHCFQQVVAGMRYVCDITMAENDCTKIDSRDLSLCSVKSQGMSSTWHVDIVSQPWMASKYTMTELTMVVDLGVVQQNPKVLKINKLKEKFGRNLKFDAMQKIKEAFDCKGDCKLKSKFGKKFENLEKALLGGDGHDLKPHGKSNLIGGDGHDLKPHGKSNLIGGDGHDLKPHGKSNLIGGDGHDLKPHGKSNLIGGDGHDLKPHGKSNLIGGDGHDLKPHGKSNLIGGDGHDLKPHGKSNLIGGDGHDLKRHGKSNLIGGDGHDLKRHGKSNLIGGDGHDLKPHGKSNLLGGDGHDLKPHGNSAPEDGGSFGLLLNGSPMLNGDVGDLCQWGVFQQFQERFKRLYMSKQEEKTRFKIFCENMRKAKKLQDVEKGTAVYGITKFSDMSESEFKQYVGKVWDQNANKGMKKAAIPDIKSLPKSFDWREKGAVTEVKNQGSCGSCWAFSTTGNIEGQWAIQKKKLISLSEQELVDCDKVDEGCNGGLPSQAYKEIIRLGGLETEAEYKYRGHNEKCSMDKSKVRVKINGSVSISSNETEMAAWLVKNGPISIGINAFAMQFYMGGISHPWKIFCNPKELDHGVLIVGYGVDGSKPYWIVKNSWGPDWGEKGYYLVYRGAGVCGLNTMCTSAVVN</sequence>
<feature type="domain" description="Cathepsin propeptide inhibitor" evidence="13">
    <location>
        <begin position="491"/>
        <end position="548"/>
    </location>
</feature>
<dbReference type="InterPro" id="IPR013128">
    <property type="entry name" value="Peptidase_C1A"/>
</dbReference>
<dbReference type="RefSeq" id="XP_022332042.1">
    <property type="nucleotide sequence ID" value="XM_022476334.1"/>
</dbReference>
<dbReference type="InterPro" id="IPR025661">
    <property type="entry name" value="Pept_asp_AS"/>
</dbReference>
<dbReference type="OrthoDB" id="387093at2759"/>
<evidence type="ECO:0000313" key="15">
    <source>
        <dbReference type="RefSeq" id="XP_022332042.1"/>
    </source>
</evidence>
<evidence type="ECO:0000256" key="6">
    <source>
        <dbReference type="ARBA" id="ARBA00023145"/>
    </source>
</evidence>
<keyword evidence="3 10" id="KW-0732">Signal</keyword>
<dbReference type="GeneID" id="111129849"/>
<feature type="domain" description="Cystatin" evidence="11">
    <location>
        <begin position="20"/>
        <end position="109"/>
    </location>
</feature>
<dbReference type="PROSITE" id="PS00287">
    <property type="entry name" value="CYSTATIN"/>
    <property type="match status" value="1"/>
</dbReference>
<keyword evidence="4" id="KW-0378">Hydrolase</keyword>
<dbReference type="InterPro" id="IPR025660">
    <property type="entry name" value="Pept_his_AS"/>
</dbReference>
<keyword evidence="8" id="KW-0325">Glycoprotein</keyword>
<feature type="domain" description="Cystatin" evidence="11">
    <location>
        <begin position="116"/>
        <end position="225"/>
    </location>
</feature>
<dbReference type="SMART" id="SM00848">
    <property type="entry name" value="Inhibitor_I29"/>
    <property type="match status" value="1"/>
</dbReference>
<keyword evidence="6" id="KW-0865">Zymogen</keyword>
<dbReference type="Pfam" id="PF00112">
    <property type="entry name" value="Peptidase_C1"/>
    <property type="match status" value="1"/>
</dbReference>
<feature type="domain" description="Peptidase C1A papain C-terminal" evidence="12">
    <location>
        <begin position="575"/>
        <end position="786"/>
    </location>
</feature>
<dbReference type="KEGG" id="cvn:111129849"/>
<evidence type="ECO:0000256" key="3">
    <source>
        <dbReference type="ARBA" id="ARBA00022729"/>
    </source>
</evidence>
<dbReference type="Pfam" id="PF08246">
    <property type="entry name" value="Inhibitor_I29"/>
    <property type="match status" value="1"/>
</dbReference>
<dbReference type="Proteomes" id="UP000694844">
    <property type="component" value="Chromosome 4"/>
</dbReference>
<dbReference type="PROSITE" id="PS00640">
    <property type="entry name" value="THIOL_PROTEASE_ASN"/>
    <property type="match status" value="1"/>
</dbReference>
<keyword evidence="5" id="KW-0788">Thiol protease</keyword>
<protein>
    <submittedName>
        <fullName evidence="15">Uncharacterized protein LOC111129849 isoform X1</fullName>
    </submittedName>
</protein>
<gene>
    <name evidence="15" type="primary">LOC111129849</name>
</gene>
<dbReference type="PANTHER" id="PTHR12411">
    <property type="entry name" value="CYSTEINE PROTEASE FAMILY C1-RELATED"/>
    <property type="match status" value="1"/>
</dbReference>
<dbReference type="InterPro" id="IPR000169">
    <property type="entry name" value="Pept_cys_AS"/>
</dbReference>
<dbReference type="CDD" id="cd02248">
    <property type="entry name" value="Peptidase_C1A"/>
    <property type="match status" value="1"/>
</dbReference>
<dbReference type="SMART" id="SM00645">
    <property type="entry name" value="Pept_C1"/>
    <property type="match status" value="1"/>
</dbReference>
<name>A0A8B8DUZ1_CRAVI</name>
<dbReference type="InterPro" id="IPR039417">
    <property type="entry name" value="Peptidase_C1A_papain-like"/>
</dbReference>
<dbReference type="FunFam" id="3.90.70.10:FF:000130">
    <property type="entry name" value="Cysteine proteinase 1"/>
    <property type="match status" value="1"/>
</dbReference>
<dbReference type="InterPro" id="IPR018073">
    <property type="entry name" value="Prot_inh_cystat_CS"/>
</dbReference>
<evidence type="ECO:0000256" key="4">
    <source>
        <dbReference type="ARBA" id="ARBA00022801"/>
    </source>
</evidence>
<evidence type="ECO:0000256" key="10">
    <source>
        <dbReference type="SAM" id="SignalP"/>
    </source>
</evidence>
<keyword evidence="7" id="KW-1015">Disulfide bond</keyword>
<keyword evidence="14" id="KW-1185">Reference proteome</keyword>
<dbReference type="InterPro" id="IPR038765">
    <property type="entry name" value="Papain-like_cys_pep_sf"/>
</dbReference>
<dbReference type="SMART" id="SM00043">
    <property type="entry name" value="CY"/>
    <property type="match status" value="2"/>
</dbReference>
<feature type="region of interest" description="Disordered" evidence="9">
    <location>
        <begin position="288"/>
        <end position="467"/>
    </location>
</feature>
<evidence type="ECO:0000256" key="1">
    <source>
        <dbReference type="ARBA" id="ARBA00008455"/>
    </source>
</evidence>
<dbReference type="SUPFAM" id="SSF54001">
    <property type="entry name" value="Cysteine proteinases"/>
    <property type="match status" value="1"/>
</dbReference>
<dbReference type="InterPro" id="IPR000668">
    <property type="entry name" value="Peptidase_C1A_C"/>
</dbReference>
<dbReference type="SUPFAM" id="SSF54403">
    <property type="entry name" value="Cystatin/monellin"/>
    <property type="match status" value="2"/>
</dbReference>
<keyword evidence="2" id="KW-0645">Protease</keyword>
<dbReference type="InterPro" id="IPR000010">
    <property type="entry name" value="Cystatin_dom"/>
</dbReference>
<proteinExistence type="inferred from homology"/>
<dbReference type="PROSITE" id="PS00139">
    <property type="entry name" value="THIOL_PROTEASE_CYS"/>
    <property type="match status" value="1"/>
</dbReference>
<feature type="signal peptide" evidence="10">
    <location>
        <begin position="1"/>
        <end position="16"/>
    </location>
</feature>
<organism evidence="14 15">
    <name type="scientific">Crassostrea virginica</name>
    <name type="common">Eastern oyster</name>
    <dbReference type="NCBI Taxonomy" id="6565"/>
    <lineage>
        <taxon>Eukaryota</taxon>
        <taxon>Metazoa</taxon>
        <taxon>Spiralia</taxon>
        <taxon>Lophotrochozoa</taxon>
        <taxon>Mollusca</taxon>
        <taxon>Bivalvia</taxon>
        <taxon>Autobranchia</taxon>
        <taxon>Pteriomorphia</taxon>
        <taxon>Ostreida</taxon>
        <taxon>Ostreoidea</taxon>
        <taxon>Ostreidae</taxon>
        <taxon>Crassostrea</taxon>
    </lineage>
</organism>
<evidence type="ECO:0000256" key="8">
    <source>
        <dbReference type="ARBA" id="ARBA00023180"/>
    </source>
</evidence>
<reference evidence="15" key="1">
    <citation type="submission" date="2025-08" db="UniProtKB">
        <authorList>
            <consortium name="RefSeq"/>
        </authorList>
    </citation>
    <scope>IDENTIFICATION</scope>
    <source>
        <tissue evidence="15">Whole sample</tissue>
    </source>
</reference>
<dbReference type="InterPro" id="IPR046350">
    <property type="entry name" value="Cystatin_sf"/>
</dbReference>